<organism evidence="1 2">
    <name type="scientific">Nitzschia inconspicua</name>
    <dbReference type="NCBI Taxonomy" id="303405"/>
    <lineage>
        <taxon>Eukaryota</taxon>
        <taxon>Sar</taxon>
        <taxon>Stramenopiles</taxon>
        <taxon>Ochrophyta</taxon>
        <taxon>Bacillariophyta</taxon>
        <taxon>Bacillariophyceae</taxon>
        <taxon>Bacillariophycidae</taxon>
        <taxon>Bacillariales</taxon>
        <taxon>Bacillariaceae</taxon>
        <taxon>Nitzschia</taxon>
    </lineage>
</organism>
<evidence type="ECO:0000313" key="2">
    <source>
        <dbReference type="Proteomes" id="UP000693970"/>
    </source>
</evidence>
<protein>
    <submittedName>
        <fullName evidence="1">Uncharacterized protein</fullName>
    </submittedName>
</protein>
<sequence>MRSLHPSTVGKLFVTGFTVGPIVDSLHNQCLLKYDMLPLSIEWPSSIIESRFLPPFVLEYTQQHPYLFCSSWTVPPLLGLAYVVLGALLPRLFETIRFGDQSFLSPRWKLLDPRDVSNINGNDKKTAISMLRNNALLAVTTTALIIKLSEFLETHQSPTLTGEPTGVLWLLSAALTQWAILDGSIAALLAATITSIGGPLSELPFVAHGVWEYLDSSADYQPLQSLPLGNSMLEWVLGKNYPDLALSSITGPCYFAVAMDAIALGRWFDATKAGDVADSQERSS</sequence>
<keyword evidence="2" id="KW-1185">Reference proteome</keyword>
<dbReference type="PANTHER" id="PTHR36774:SF1">
    <property type="entry name" value="INSULIN-INDUCED PROTEIN"/>
    <property type="match status" value="1"/>
</dbReference>
<dbReference type="Proteomes" id="UP000693970">
    <property type="component" value="Unassembled WGS sequence"/>
</dbReference>
<reference evidence="1" key="1">
    <citation type="journal article" date="2021" name="Sci. Rep.">
        <title>Diploid genomic architecture of Nitzschia inconspicua, an elite biomass production diatom.</title>
        <authorList>
            <person name="Oliver A."/>
            <person name="Podell S."/>
            <person name="Pinowska A."/>
            <person name="Traller J.C."/>
            <person name="Smith S.R."/>
            <person name="McClure R."/>
            <person name="Beliaev A."/>
            <person name="Bohutskyi P."/>
            <person name="Hill E.A."/>
            <person name="Rabines A."/>
            <person name="Zheng H."/>
            <person name="Allen L.Z."/>
            <person name="Kuo A."/>
            <person name="Grigoriev I.V."/>
            <person name="Allen A.E."/>
            <person name="Hazlebeck D."/>
            <person name="Allen E.E."/>
        </authorList>
    </citation>
    <scope>NUCLEOTIDE SEQUENCE</scope>
    <source>
        <strain evidence="1">Hildebrandi</strain>
    </source>
</reference>
<dbReference type="PANTHER" id="PTHR36774">
    <property type="entry name" value="INSULIN-INDUCED PROTEIN"/>
    <property type="match status" value="1"/>
</dbReference>
<dbReference type="EMBL" id="JAGRRH010000020">
    <property type="protein sequence ID" value="KAG7348188.1"/>
    <property type="molecule type" value="Genomic_DNA"/>
</dbReference>
<proteinExistence type="predicted"/>
<name>A0A9K3KQM1_9STRA</name>
<dbReference type="OrthoDB" id="46308at2759"/>
<dbReference type="AlphaFoldDB" id="A0A9K3KQM1"/>
<evidence type="ECO:0000313" key="1">
    <source>
        <dbReference type="EMBL" id="KAG7348188.1"/>
    </source>
</evidence>
<reference evidence="1" key="2">
    <citation type="submission" date="2021-04" db="EMBL/GenBank/DDBJ databases">
        <authorList>
            <person name="Podell S."/>
        </authorList>
    </citation>
    <scope>NUCLEOTIDE SEQUENCE</scope>
    <source>
        <strain evidence="1">Hildebrandi</strain>
    </source>
</reference>
<accession>A0A9K3KQM1</accession>
<gene>
    <name evidence="1" type="ORF">IV203_016893</name>
</gene>
<comment type="caution">
    <text evidence="1">The sequence shown here is derived from an EMBL/GenBank/DDBJ whole genome shotgun (WGS) entry which is preliminary data.</text>
</comment>